<proteinExistence type="predicted"/>
<evidence type="ECO:0000256" key="5">
    <source>
        <dbReference type="ARBA" id="ARBA00022989"/>
    </source>
</evidence>
<dbReference type="EMBL" id="CM004387">
    <property type="protein sequence ID" value="OAY61052.1"/>
    <property type="molecule type" value="Genomic_DNA"/>
</dbReference>
<dbReference type="OrthoDB" id="26740at2759"/>
<dbReference type="STRING" id="3983.A0A2C9WLC1"/>
<evidence type="ECO:0000256" key="1">
    <source>
        <dbReference type="ARBA" id="ARBA00004586"/>
    </source>
</evidence>
<comment type="subcellular location">
    <subcellularLocation>
        <location evidence="1">Endoplasmic reticulum membrane</location>
    </subcellularLocation>
</comment>
<dbReference type="PANTHER" id="PTHR13466">
    <property type="entry name" value="TEX2 PROTEIN-RELATED"/>
    <property type="match status" value="1"/>
</dbReference>
<dbReference type="Proteomes" id="UP000091857">
    <property type="component" value="Chromosome 1"/>
</dbReference>
<keyword evidence="3 10" id="KW-0812">Transmembrane</keyword>
<evidence type="ECO:0000256" key="7">
    <source>
        <dbReference type="ARBA" id="ARBA00023121"/>
    </source>
</evidence>
<feature type="domain" description="SMP-LTD" evidence="11">
    <location>
        <begin position="343"/>
        <end position="610"/>
    </location>
</feature>
<dbReference type="GO" id="GO:0005783">
    <property type="term" value="C:endoplasmic reticulum"/>
    <property type="evidence" value="ECO:0000318"/>
    <property type="project" value="GO_Central"/>
</dbReference>
<dbReference type="OMA" id="WLNQEND"/>
<feature type="region of interest" description="Disordered" evidence="9">
    <location>
        <begin position="731"/>
        <end position="750"/>
    </location>
</feature>
<reference evidence="13" key="1">
    <citation type="journal article" date="2016" name="Nat. Biotechnol.">
        <title>Sequencing wild and cultivated cassava and related species reveals extensive interspecific hybridization and genetic diversity.</title>
        <authorList>
            <person name="Bredeson J.V."/>
            <person name="Lyons J.B."/>
            <person name="Prochnik S.E."/>
            <person name="Wu G.A."/>
            <person name="Ha C.M."/>
            <person name="Edsinger-Gonzales E."/>
            <person name="Grimwood J."/>
            <person name="Schmutz J."/>
            <person name="Rabbi I.Y."/>
            <person name="Egesi C."/>
            <person name="Nauluvula P."/>
            <person name="Lebot V."/>
            <person name="Ndunguru J."/>
            <person name="Mkamilo G."/>
            <person name="Bart R.S."/>
            <person name="Setter T.L."/>
            <person name="Gleadow R.M."/>
            <person name="Kulakow P."/>
            <person name="Ferguson M.E."/>
            <person name="Rounsley S."/>
            <person name="Rokhsar D.S."/>
        </authorList>
    </citation>
    <scope>NUCLEOTIDE SEQUENCE [LARGE SCALE GENOMIC DNA]</scope>
    <source>
        <strain evidence="13">cv. AM560-2</strain>
    </source>
</reference>
<evidence type="ECO:0000256" key="10">
    <source>
        <dbReference type="SAM" id="Phobius"/>
    </source>
</evidence>
<keyword evidence="4" id="KW-0256">Endoplasmic reticulum</keyword>
<feature type="compositionally biased region" description="Basic and acidic residues" evidence="9">
    <location>
        <begin position="731"/>
        <end position="744"/>
    </location>
</feature>
<keyword evidence="6" id="KW-0445">Lipid transport</keyword>
<evidence type="ECO:0000259" key="11">
    <source>
        <dbReference type="PROSITE" id="PS51847"/>
    </source>
</evidence>
<evidence type="ECO:0000256" key="9">
    <source>
        <dbReference type="SAM" id="MobiDB-lite"/>
    </source>
</evidence>
<name>A0A2C9WLC1_MANES</name>
<sequence length="785" mass="88428">MLMRWLLVFVTGFSVGALAVVALEALGVYVFFKRLNRKIRQQEAQLSSDSSHKDLDPQQSLDYLYNKKGVVWVLEPDKVPRNWAGDKMPKEQKKKKDVFEVNPVKKYAKIKDRFLILTNLDGSPHAAFPLKGCIVEAVSATELSSRKWAKRFPIKVESKASVIYNASKTVYLYLETSWEKESWCKALRLASCDDKERLNWFTRLREEFHCYLASLNTGYPSFMKPSAGFNAEPLDRVSKLDVSASKFRLLLKKLARKASKTSVENRGTSSPGHEEKKINDKNQSFQDPILSTSSAKTAPTSKAVLCSEENMAVIPSSTFSCSASQNPISVVSEVDSDDKFNTDEGTLCWNLLFSRIFFDAKSDAKIKSSVQAWIQRKLSNMRTPNYIGEVVCTDIGLGSLPPYIHGIRVLPMDMNEVWALEVEVEYCGGLVLDIETRLEVQNLQKDMVDTNSESSSVGDVSADLLEGFEYFGEQLNLPEGSADSQDRRNEENHKLDGLKDSTSYLSASANVSRWKSILNSIAKQVSQVPLSLSIRVASLRGRLRLHIKPPPSDQLWYGFTSMPDIEFDLESSVGEHKITCAHIALFLINRFKASIRETMVLPNCESLCIPWLLAEKNDWLPRAAAPFMWLNREASSDHAAACDSLGCQSHEAKPKEDSHGRASNYDPESKHLKNTECAHQSVSDSSNALESSLQELTSPLLANFEPREISQQSRGCMSERQSPSRSLTIAEKHNHTAEEHDLRPKRMGRRARMLDLGKKMGDKLEEKRRHIEEKGRNFVEKIRGP</sequence>
<feature type="transmembrane region" description="Helical" evidence="10">
    <location>
        <begin position="6"/>
        <end position="32"/>
    </location>
</feature>
<feature type="compositionally biased region" description="Polar residues" evidence="9">
    <location>
        <begin position="261"/>
        <end position="271"/>
    </location>
</feature>
<organism evidence="12 13">
    <name type="scientific">Manihot esculenta</name>
    <name type="common">Cassava</name>
    <name type="synonym">Jatropha manihot</name>
    <dbReference type="NCBI Taxonomy" id="3983"/>
    <lineage>
        <taxon>Eukaryota</taxon>
        <taxon>Viridiplantae</taxon>
        <taxon>Streptophyta</taxon>
        <taxon>Embryophyta</taxon>
        <taxon>Tracheophyta</taxon>
        <taxon>Spermatophyta</taxon>
        <taxon>Magnoliopsida</taxon>
        <taxon>eudicotyledons</taxon>
        <taxon>Gunneridae</taxon>
        <taxon>Pentapetalae</taxon>
        <taxon>rosids</taxon>
        <taxon>fabids</taxon>
        <taxon>Malpighiales</taxon>
        <taxon>Euphorbiaceae</taxon>
        <taxon>Crotonoideae</taxon>
        <taxon>Manihoteae</taxon>
        <taxon>Manihot</taxon>
    </lineage>
</organism>
<dbReference type="AlphaFoldDB" id="A0A2C9WLC1"/>
<keyword evidence="8 10" id="KW-0472">Membrane</keyword>
<dbReference type="Gramene" id="Manes.01G159600.1.v8.1">
    <property type="protein sequence ID" value="Manes.01G159600.1.v8.1.CDS"/>
    <property type="gene ID" value="Manes.01G159600.v8.1"/>
</dbReference>
<dbReference type="PROSITE" id="PS51847">
    <property type="entry name" value="SMP"/>
    <property type="match status" value="1"/>
</dbReference>
<dbReference type="PANTHER" id="PTHR13466:SF0">
    <property type="entry name" value="SMP-LTD DOMAIN-CONTAINING PROTEIN"/>
    <property type="match status" value="1"/>
</dbReference>
<dbReference type="InterPro" id="IPR031468">
    <property type="entry name" value="SMP_LBD"/>
</dbReference>
<dbReference type="GO" id="GO:0006869">
    <property type="term" value="P:lipid transport"/>
    <property type="evidence" value="ECO:0007669"/>
    <property type="project" value="UniProtKB-KW"/>
</dbReference>
<dbReference type="GO" id="GO:0005789">
    <property type="term" value="C:endoplasmic reticulum membrane"/>
    <property type="evidence" value="ECO:0007669"/>
    <property type="project" value="UniProtKB-SubCell"/>
</dbReference>
<dbReference type="InterPro" id="IPR057080">
    <property type="entry name" value="PH_SMPa"/>
</dbReference>
<accession>A0A2C9WLC1</accession>
<dbReference type="CDD" id="cd21675">
    <property type="entry name" value="SMP_TEX2"/>
    <property type="match status" value="1"/>
</dbReference>
<feature type="region of interest" description="Disordered" evidence="9">
    <location>
        <begin position="261"/>
        <end position="294"/>
    </location>
</feature>
<evidence type="ECO:0000256" key="3">
    <source>
        <dbReference type="ARBA" id="ARBA00022692"/>
    </source>
</evidence>
<evidence type="ECO:0000313" key="12">
    <source>
        <dbReference type="EMBL" id="OAY61052.1"/>
    </source>
</evidence>
<keyword evidence="5 10" id="KW-1133">Transmembrane helix</keyword>
<evidence type="ECO:0000256" key="8">
    <source>
        <dbReference type="ARBA" id="ARBA00023136"/>
    </source>
</evidence>
<dbReference type="SUPFAM" id="SSF50729">
    <property type="entry name" value="PH domain-like"/>
    <property type="match status" value="1"/>
</dbReference>
<evidence type="ECO:0000256" key="4">
    <source>
        <dbReference type="ARBA" id="ARBA00022824"/>
    </source>
</evidence>
<evidence type="ECO:0000256" key="2">
    <source>
        <dbReference type="ARBA" id="ARBA00022448"/>
    </source>
</evidence>
<feature type="compositionally biased region" description="Polar residues" evidence="9">
    <location>
        <begin position="281"/>
        <end position="290"/>
    </location>
</feature>
<keyword evidence="13" id="KW-1185">Reference proteome</keyword>
<gene>
    <name evidence="12" type="ORF">MANES_01G159600v8</name>
</gene>
<evidence type="ECO:0000256" key="6">
    <source>
        <dbReference type="ARBA" id="ARBA00023055"/>
    </source>
</evidence>
<evidence type="ECO:0000313" key="13">
    <source>
        <dbReference type="Proteomes" id="UP000091857"/>
    </source>
</evidence>
<dbReference type="Pfam" id="PF23065">
    <property type="entry name" value="PH_SMPa"/>
    <property type="match status" value="1"/>
</dbReference>
<comment type="caution">
    <text evidence="12">The sequence shown here is derived from an EMBL/GenBank/DDBJ whole genome shotgun (WGS) entry which is preliminary data.</text>
</comment>
<keyword evidence="7" id="KW-0446">Lipid-binding</keyword>
<feature type="compositionally biased region" description="Polar residues" evidence="9">
    <location>
        <begin position="677"/>
        <end position="691"/>
    </location>
</feature>
<feature type="compositionally biased region" description="Basic and acidic residues" evidence="9">
    <location>
        <begin position="667"/>
        <end position="676"/>
    </location>
</feature>
<feature type="compositionally biased region" description="Basic and acidic residues" evidence="9">
    <location>
        <begin position="650"/>
        <end position="660"/>
    </location>
</feature>
<dbReference type="GO" id="GO:0008289">
    <property type="term" value="F:lipid binding"/>
    <property type="evidence" value="ECO:0000318"/>
    <property type="project" value="GO_Central"/>
</dbReference>
<keyword evidence="2" id="KW-0813">Transport</keyword>
<feature type="region of interest" description="Disordered" evidence="9">
    <location>
        <begin position="649"/>
        <end position="691"/>
    </location>
</feature>
<protein>
    <recommendedName>
        <fullName evidence="11">SMP-LTD domain-containing protein</fullName>
    </recommendedName>
</protein>